<accession>A0A2K4X5Y3</accession>
<dbReference type="Gene3D" id="3.30.470.20">
    <property type="entry name" value="ATP-grasp fold, B domain"/>
    <property type="match status" value="1"/>
</dbReference>
<dbReference type="GO" id="GO:0005524">
    <property type="term" value="F:ATP binding"/>
    <property type="evidence" value="ECO:0007669"/>
    <property type="project" value="UniProtKB-UniRule"/>
</dbReference>
<dbReference type="PROSITE" id="PS50975">
    <property type="entry name" value="ATP_GRASP"/>
    <property type="match status" value="1"/>
</dbReference>
<dbReference type="InterPro" id="IPR011761">
    <property type="entry name" value="ATP-grasp"/>
</dbReference>
<name>A0A2K4X5Y3_PSEVC</name>
<evidence type="ECO:0000256" key="3">
    <source>
        <dbReference type="ARBA" id="ARBA00022840"/>
    </source>
</evidence>
<reference evidence="7 8" key="2">
    <citation type="submission" date="2017-11" db="EMBL/GenBank/DDBJ databases">
        <authorList>
            <person name="Han C.G."/>
        </authorList>
    </citation>
    <scope>NUCLEOTIDE SEQUENCE [LARGE SCALE GENOMIC DNA]</scope>
    <source>
        <strain evidence="8">ATCC 43555</strain>
        <strain evidence="7">ATCC43555</strain>
    </source>
</reference>
<dbReference type="Gene3D" id="3.40.50.20">
    <property type="match status" value="1"/>
</dbReference>
<dbReference type="EMBL" id="AQGW01000018">
    <property type="protein sequence ID" value="MBE0381919.1"/>
    <property type="molecule type" value="Genomic_DNA"/>
</dbReference>
<dbReference type="InterPro" id="IPR013815">
    <property type="entry name" value="ATP_grasp_subdomain_1"/>
</dbReference>
<dbReference type="Pfam" id="PF13535">
    <property type="entry name" value="ATP-grasp_4"/>
    <property type="match status" value="1"/>
</dbReference>
<dbReference type="PANTHER" id="PTHR43585:SF2">
    <property type="entry name" value="ATP-GRASP ENZYME FSQD"/>
    <property type="match status" value="1"/>
</dbReference>
<evidence type="ECO:0000256" key="1">
    <source>
        <dbReference type="ARBA" id="ARBA00022598"/>
    </source>
</evidence>
<sequence>MKKFLVLGIGNAQVDLYRKLQGSFEVHGLSNTNIGRGYKYCDHFECIDITDYNQVLEYSKQNQIDYIYSVGSDVAMPTVAYVSEKLNLPHFVNYEVAKACNNKALFRDVLRGVYGAVPFQVESDLPESLDVDFPMIVKPVDSQGQRGVSTAHNKHELIKSFSFAKKHSRCGDVILERKVNGEEISVNAYVIDGELIFFLPSDRESWNDYDGGIIRKHILPVTINEPAIKNVERLVRETIHAIGITNGPVYFQIKMEKDNPFLIEVTPRFDGCHMWNLIKFSTDIDLLSICIDHLLSKKLNKLPIYTVNPSALEFICQAPGEIVSKYNADACSLYQEHYYLVGEVVNEMNGIMEKCGYKINLVD</sequence>
<dbReference type="PANTHER" id="PTHR43585">
    <property type="entry name" value="FUMIPYRROLE BIOSYNTHESIS PROTEIN C"/>
    <property type="match status" value="1"/>
</dbReference>
<evidence type="ECO:0000313" key="6">
    <source>
        <dbReference type="EMBL" id="MBE0381919.1"/>
    </source>
</evidence>
<dbReference type="Proteomes" id="UP000238288">
    <property type="component" value="Chromosome PCAR9a"/>
</dbReference>
<protein>
    <submittedName>
        <fullName evidence="7">ATP-grasp domain-containing protein</fullName>
    </submittedName>
</protein>
<evidence type="ECO:0000313" key="8">
    <source>
        <dbReference type="Proteomes" id="UP000238288"/>
    </source>
</evidence>
<evidence type="ECO:0000256" key="2">
    <source>
        <dbReference type="ARBA" id="ARBA00022741"/>
    </source>
</evidence>
<dbReference type="GeneID" id="93662372"/>
<dbReference type="AlphaFoldDB" id="A0A2K4X5Y3"/>
<dbReference type="OrthoDB" id="9803907at2"/>
<evidence type="ECO:0000259" key="5">
    <source>
        <dbReference type="PROSITE" id="PS50975"/>
    </source>
</evidence>
<reference evidence="6 9" key="1">
    <citation type="submission" date="2015-06" db="EMBL/GenBank/DDBJ databases">
        <title>Genome sequence of Pseudoalteromonas carrageenovora.</title>
        <authorList>
            <person name="Xie B.-B."/>
            <person name="Rong J.-C."/>
            <person name="Qin Q.-L."/>
            <person name="Zhang Y.-Z."/>
        </authorList>
    </citation>
    <scope>NUCLEOTIDE SEQUENCE [LARGE SCALE GENOMIC DNA]</scope>
    <source>
        <strain evidence="6 9">IAM 12662</strain>
    </source>
</reference>
<gene>
    <name evidence="7" type="ORF">PCAR9_A20146</name>
    <name evidence="6" type="ORF">PCARR_a0161</name>
</gene>
<keyword evidence="1" id="KW-0436">Ligase</keyword>
<evidence type="ECO:0000313" key="9">
    <source>
        <dbReference type="Proteomes" id="UP000615003"/>
    </source>
</evidence>
<evidence type="ECO:0000313" key="7">
    <source>
        <dbReference type="EMBL" id="SOU39726.1"/>
    </source>
</evidence>
<dbReference type="RefSeq" id="WP_104641908.1">
    <property type="nucleotide sequence ID" value="NZ_AQGW01000018.1"/>
</dbReference>
<dbReference type="EMBL" id="LT965928">
    <property type="protein sequence ID" value="SOU39726.1"/>
    <property type="molecule type" value="Genomic_DNA"/>
</dbReference>
<dbReference type="Gene3D" id="3.30.1490.20">
    <property type="entry name" value="ATP-grasp fold, A domain"/>
    <property type="match status" value="1"/>
</dbReference>
<keyword evidence="9" id="KW-1185">Reference proteome</keyword>
<organism evidence="7 8">
    <name type="scientific">Pseudoalteromonas carrageenovora IAM 12662</name>
    <dbReference type="NCBI Taxonomy" id="1314868"/>
    <lineage>
        <taxon>Bacteria</taxon>
        <taxon>Pseudomonadati</taxon>
        <taxon>Pseudomonadota</taxon>
        <taxon>Gammaproteobacteria</taxon>
        <taxon>Alteromonadales</taxon>
        <taxon>Pseudoalteromonadaceae</taxon>
        <taxon>Pseudoalteromonas</taxon>
    </lineage>
</organism>
<keyword evidence="3 4" id="KW-0067">ATP-binding</keyword>
<dbReference type="GO" id="GO:0046872">
    <property type="term" value="F:metal ion binding"/>
    <property type="evidence" value="ECO:0007669"/>
    <property type="project" value="InterPro"/>
</dbReference>
<feature type="domain" description="ATP-grasp" evidence="5">
    <location>
        <begin position="103"/>
        <end position="295"/>
    </location>
</feature>
<dbReference type="SUPFAM" id="SSF56059">
    <property type="entry name" value="Glutathione synthetase ATP-binding domain-like"/>
    <property type="match status" value="1"/>
</dbReference>
<dbReference type="GO" id="GO:0016874">
    <property type="term" value="F:ligase activity"/>
    <property type="evidence" value="ECO:0007669"/>
    <property type="project" value="UniProtKB-KW"/>
</dbReference>
<dbReference type="InterPro" id="IPR052032">
    <property type="entry name" value="ATP-dep_AA_Ligase"/>
</dbReference>
<keyword evidence="2 4" id="KW-0547">Nucleotide-binding</keyword>
<proteinExistence type="predicted"/>
<evidence type="ECO:0000256" key="4">
    <source>
        <dbReference type="PROSITE-ProRule" id="PRU00409"/>
    </source>
</evidence>
<dbReference type="Proteomes" id="UP000615003">
    <property type="component" value="Unassembled WGS sequence"/>
</dbReference>